<keyword evidence="11 14" id="KW-1133">Transmembrane helix</keyword>
<keyword evidence="3 14" id="KW-1003">Cell membrane</keyword>
<dbReference type="FunFam" id="3.40.710.10:FF:000024">
    <property type="entry name" value="Penicillin-binding protein 2"/>
    <property type="match status" value="1"/>
</dbReference>
<feature type="binding site" evidence="14">
    <location>
        <position position="375"/>
    </location>
    <ligand>
        <name>Zn(2+)</name>
        <dbReference type="ChEBI" id="CHEBI:29105"/>
    </ligand>
</feature>
<evidence type="ECO:0000256" key="12">
    <source>
        <dbReference type="ARBA" id="ARBA00023136"/>
    </source>
</evidence>
<dbReference type="GO" id="GO:0009002">
    <property type="term" value="F:serine-type D-Ala-D-Ala carboxypeptidase activity"/>
    <property type="evidence" value="ECO:0007669"/>
    <property type="project" value="UniProtKB-UniRule"/>
</dbReference>
<evidence type="ECO:0000313" key="18">
    <source>
        <dbReference type="Proteomes" id="UP000198607"/>
    </source>
</evidence>
<keyword evidence="10 14" id="KW-0573">Peptidoglycan synthesis</keyword>
<dbReference type="UniPathway" id="UPA00219"/>
<dbReference type="Gene3D" id="3.90.1310.10">
    <property type="entry name" value="Penicillin-binding protein 2a (Domain 2)"/>
    <property type="match status" value="1"/>
</dbReference>
<evidence type="ECO:0000259" key="16">
    <source>
        <dbReference type="Pfam" id="PF03717"/>
    </source>
</evidence>
<dbReference type="GO" id="GO:0008360">
    <property type="term" value="P:regulation of cell shape"/>
    <property type="evidence" value="ECO:0007669"/>
    <property type="project" value="UniProtKB-KW"/>
</dbReference>
<dbReference type="GO" id="GO:0071972">
    <property type="term" value="F:peptidoglycan L,D-transpeptidase activity"/>
    <property type="evidence" value="ECO:0007669"/>
    <property type="project" value="TreeGrafter"/>
</dbReference>
<dbReference type="AlphaFoldDB" id="A0A1G7VYI8"/>
<feature type="binding site" evidence="14">
    <location>
        <position position="388"/>
    </location>
    <ligand>
        <name>Zn(2+)</name>
        <dbReference type="ChEBI" id="CHEBI:29105"/>
    </ligand>
</feature>
<sequence length="634" mass="70325">MRHRFAYPLSSQDSELDRFRFRIAFAAGAVLLSFLLLIGRFIYLQIVQHDYYVTRAEDNRISLVPIPPNRGVIVDRNGVILARNYSAFTLEITPSKVDDLEATIDGLSTIIEIQAKDRRRFKKLMEESKSFESLPIRTRLNDQDVARFAANRYRFPGVEVKARLFRQYPLGSLASHALGYINRINKTDLADIERNDQEANYRGTDHIGKTGLEKSYEFQLHGETGYEEVEIDAGGRAVRSLSRTPPVSGNNLTLTLDVKLQEIAEKAFGDRRGALVALEPSTGGLLALVSTPTFDPNLFVDGIRTEDWEQLNASGDRPMINRALNGAYPPGSTFKPFMALAALESGKRTPSQAIADPGFFNFGGHTFRDDKKGGHGLVDMYKSIVQSCDTYYYMLANDMGIDLIARFMGQIGLGQRTGIDIEGESEGVLPSPEWKKRRFKRPEQQKWFAGETISIGIGQGYNAYTPIQLAQATAALANNGVMYRPHLVKYITDTKSGEKTMIEPKPIRTLTWKQQNIDTIKKAMVGVNREGTGARAFAGAEYTSGGKTGTAQVFSLKGSDYKAGKLKQELRDHALFIAFAPAEDPKIAVAVLVENGGFGAQSAAPIARMVFDYYLLGKQPKGPAKEDENAEEEE</sequence>
<keyword evidence="8 14" id="KW-0378">Hydrolase</keyword>
<comment type="function">
    <text evidence="14">Catalyzes cross-linking of the peptidoglycan cell wall.</text>
</comment>
<dbReference type="GO" id="GO:0008658">
    <property type="term" value="F:penicillin binding"/>
    <property type="evidence" value="ECO:0007669"/>
    <property type="project" value="InterPro"/>
</dbReference>
<dbReference type="OrthoDB" id="9789078at2"/>
<evidence type="ECO:0000256" key="4">
    <source>
        <dbReference type="ARBA" id="ARBA00022519"/>
    </source>
</evidence>
<evidence type="ECO:0000256" key="7">
    <source>
        <dbReference type="ARBA" id="ARBA00022692"/>
    </source>
</evidence>
<comment type="pathway">
    <text evidence="14">Cell wall biogenesis; peptidoglycan biosynthesis.</text>
</comment>
<keyword evidence="14" id="KW-0862">Zinc</keyword>
<evidence type="ECO:0000313" key="17">
    <source>
        <dbReference type="EMBL" id="SDG64834.1"/>
    </source>
</evidence>
<evidence type="ECO:0000256" key="10">
    <source>
        <dbReference type="ARBA" id="ARBA00022984"/>
    </source>
</evidence>
<keyword evidence="5 14" id="KW-0121">Carboxypeptidase</keyword>
<dbReference type="InterPro" id="IPR036138">
    <property type="entry name" value="PBP_dimer_sf"/>
</dbReference>
<evidence type="ECO:0000256" key="9">
    <source>
        <dbReference type="ARBA" id="ARBA00022960"/>
    </source>
</evidence>
<accession>A0A1G7VYI8</accession>
<dbReference type="InterPro" id="IPR050515">
    <property type="entry name" value="Beta-lactam/transpept"/>
</dbReference>
<protein>
    <recommendedName>
        <fullName evidence="14">Peptidoglycan D,D-transpeptidase MrdA</fullName>
        <ecNumber evidence="14">3.4.16.4</ecNumber>
    </recommendedName>
    <alternativeName>
        <fullName evidence="14">Penicillin-binding protein 2</fullName>
        <shortName evidence="14">PBP-2</shortName>
    </alternativeName>
</protein>
<comment type="subcellular location">
    <subcellularLocation>
        <location evidence="14">Cell inner membrane</location>
        <topology evidence="14">Single-pass membrane protein</topology>
    </subcellularLocation>
    <subcellularLocation>
        <location evidence="2">Cell membrane</location>
    </subcellularLocation>
    <subcellularLocation>
        <location evidence="1">Membrane</location>
        <topology evidence="1">Single-pass membrane protein</topology>
    </subcellularLocation>
</comment>
<dbReference type="RefSeq" id="WP_091932462.1">
    <property type="nucleotide sequence ID" value="NZ_FNCY01000001.1"/>
</dbReference>
<keyword evidence="6 14" id="KW-0645">Protease</keyword>
<feature type="domain" description="Penicillin-binding protein transpeptidase" evidence="15">
    <location>
        <begin position="273"/>
        <end position="610"/>
    </location>
</feature>
<keyword evidence="9 14" id="KW-0133">Cell shape</keyword>
<evidence type="ECO:0000256" key="6">
    <source>
        <dbReference type="ARBA" id="ARBA00022670"/>
    </source>
</evidence>
<evidence type="ECO:0000256" key="14">
    <source>
        <dbReference type="HAMAP-Rule" id="MF_02081"/>
    </source>
</evidence>
<dbReference type="SUPFAM" id="SSF56519">
    <property type="entry name" value="Penicillin binding protein dimerisation domain"/>
    <property type="match status" value="1"/>
</dbReference>
<dbReference type="Pfam" id="PF03717">
    <property type="entry name" value="PBP_dimer"/>
    <property type="match status" value="1"/>
</dbReference>
<dbReference type="STRING" id="83767.SAMN05660652_00351"/>
<dbReference type="Pfam" id="PF00905">
    <property type="entry name" value="Transpeptidase"/>
    <property type="match status" value="1"/>
</dbReference>
<dbReference type="InterPro" id="IPR017790">
    <property type="entry name" value="Penicillin-binding_protein_2"/>
</dbReference>
<keyword evidence="18" id="KW-1185">Reference proteome</keyword>
<dbReference type="HAMAP" id="MF_02081">
    <property type="entry name" value="MrdA_transpept"/>
    <property type="match status" value="1"/>
</dbReference>
<proteinExistence type="inferred from homology"/>
<evidence type="ECO:0000259" key="15">
    <source>
        <dbReference type="Pfam" id="PF00905"/>
    </source>
</evidence>
<dbReference type="InterPro" id="IPR012338">
    <property type="entry name" value="Beta-lactam/transpept-like"/>
</dbReference>
<dbReference type="InterPro" id="IPR005311">
    <property type="entry name" value="PBP_dimer"/>
</dbReference>
<evidence type="ECO:0000256" key="5">
    <source>
        <dbReference type="ARBA" id="ARBA00022645"/>
    </source>
</evidence>
<feature type="active site" description="Acyl-ester intermediate" evidence="14">
    <location>
        <position position="332"/>
    </location>
</feature>
<evidence type="ECO:0000256" key="1">
    <source>
        <dbReference type="ARBA" id="ARBA00004167"/>
    </source>
</evidence>
<keyword evidence="7 14" id="KW-0812">Transmembrane</keyword>
<organism evidence="17 18">
    <name type="scientific">Propionivibrio dicarboxylicus</name>
    <dbReference type="NCBI Taxonomy" id="83767"/>
    <lineage>
        <taxon>Bacteria</taxon>
        <taxon>Pseudomonadati</taxon>
        <taxon>Pseudomonadota</taxon>
        <taxon>Betaproteobacteria</taxon>
        <taxon>Rhodocyclales</taxon>
        <taxon>Rhodocyclaceae</taxon>
        <taxon>Propionivibrio</taxon>
    </lineage>
</organism>
<gene>
    <name evidence="14" type="primary">mrdA</name>
    <name evidence="17" type="ORF">SAMN05660652_00351</name>
</gene>
<feature type="domain" description="Penicillin-binding protein dimerisation" evidence="16">
    <location>
        <begin position="65"/>
        <end position="240"/>
    </location>
</feature>
<evidence type="ECO:0000256" key="3">
    <source>
        <dbReference type="ARBA" id="ARBA00022475"/>
    </source>
</evidence>
<evidence type="ECO:0000256" key="13">
    <source>
        <dbReference type="ARBA" id="ARBA00023316"/>
    </source>
</evidence>
<dbReference type="Gene3D" id="3.40.710.10">
    <property type="entry name" value="DD-peptidase/beta-lactamase superfamily"/>
    <property type="match status" value="1"/>
</dbReference>
<dbReference type="PANTHER" id="PTHR30627:SF2">
    <property type="entry name" value="PEPTIDOGLYCAN D,D-TRANSPEPTIDASE MRDA"/>
    <property type="match status" value="1"/>
</dbReference>
<evidence type="ECO:0000256" key="8">
    <source>
        <dbReference type="ARBA" id="ARBA00022801"/>
    </source>
</evidence>
<dbReference type="InterPro" id="IPR001460">
    <property type="entry name" value="PCN-bd_Tpept"/>
</dbReference>
<dbReference type="Gene3D" id="3.30.1390.30">
    <property type="entry name" value="Penicillin-binding protein 2a, domain 3"/>
    <property type="match status" value="1"/>
</dbReference>
<name>A0A1G7VYI8_9RHOO</name>
<feature type="transmembrane region" description="Helical" evidence="14">
    <location>
        <begin position="21"/>
        <end position="43"/>
    </location>
</feature>
<evidence type="ECO:0000256" key="11">
    <source>
        <dbReference type="ARBA" id="ARBA00022989"/>
    </source>
</evidence>
<dbReference type="NCBIfam" id="TIGR03423">
    <property type="entry name" value="pbp2_mrdA"/>
    <property type="match status" value="1"/>
</dbReference>
<keyword evidence="14" id="KW-0479">Metal-binding</keyword>
<dbReference type="GO" id="GO:0006508">
    <property type="term" value="P:proteolysis"/>
    <property type="evidence" value="ECO:0007669"/>
    <property type="project" value="UniProtKB-KW"/>
</dbReference>
<keyword evidence="12 14" id="KW-0472">Membrane</keyword>
<comment type="cofactor">
    <cofactor evidence="14">
        <name>Zn(2+)</name>
        <dbReference type="ChEBI" id="CHEBI:29105"/>
    </cofactor>
    <text evidence="14">Binds one Zn(2+) ion per subunit.</text>
</comment>
<dbReference type="GO" id="GO:0008270">
    <property type="term" value="F:zinc ion binding"/>
    <property type="evidence" value="ECO:0007669"/>
    <property type="project" value="UniProtKB-UniRule"/>
</dbReference>
<dbReference type="GO" id="GO:0005886">
    <property type="term" value="C:plasma membrane"/>
    <property type="evidence" value="ECO:0007669"/>
    <property type="project" value="UniProtKB-SubCell"/>
</dbReference>
<comment type="similarity">
    <text evidence="14">Belongs to the transpeptidase family. MrdA subfamily.</text>
</comment>
<dbReference type="SUPFAM" id="SSF56601">
    <property type="entry name" value="beta-lactamase/transpeptidase-like"/>
    <property type="match status" value="1"/>
</dbReference>
<feature type="binding site" evidence="14">
    <location>
        <position position="356"/>
    </location>
    <ligand>
        <name>Zn(2+)</name>
        <dbReference type="ChEBI" id="CHEBI:29105"/>
    </ligand>
</feature>
<dbReference type="EC" id="3.4.16.4" evidence="14"/>
<dbReference type="PANTHER" id="PTHR30627">
    <property type="entry name" value="PEPTIDOGLYCAN D,D-TRANSPEPTIDASE"/>
    <property type="match status" value="1"/>
</dbReference>
<evidence type="ECO:0000256" key="2">
    <source>
        <dbReference type="ARBA" id="ARBA00004236"/>
    </source>
</evidence>
<dbReference type="GO" id="GO:0009252">
    <property type="term" value="P:peptidoglycan biosynthetic process"/>
    <property type="evidence" value="ECO:0007669"/>
    <property type="project" value="UniProtKB-UniRule"/>
</dbReference>
<comment type="catalytic activity">
    <reaction evidence="14">
        <text>Preferential cleavage: (Ac)2-L-Lys-D-Ala-|-D-Ala. Also transpeptidation of peptidyl-alanyl moieties that are N-acyl substituents of D-alanine.</text>
        <dbReference type="EC" id="3.4.16.4"/>
    </reaction>
</comment>
<dbReference type="EMBL" id="FNCY01000001">
    <property type="protein sequence ID" value="SDG64834.1"/>
    <property type="molecule type" value="Genomic_DNA"/>
</dbReference>
<reference evidence="17 18" key="1">
    <citation type="submission" date="2016-10" db="EMBL/GenBank/DDBJ databases">
        <authorList>
            <person name="de Groot N.N."/>
        </authorList>
    </citation>
    <scope>NUCLEOTIDE SEQUENCE [LARGE SCALE GENOMIC DNA]</scope>
    <source>
        <strain evidence="17 18">DSM 5885</strain>
    </source>
</reference>
<dbReference type="Proteomes" id="UP000198607">
    <property type="component" value="Unassembled WGS sequence"/>
</dbReference>
<keyword evidence="13 14" id="KW-0961">Cell wall biogenesis/degradation</keyword>
<dbReference type="GO" id="GO:0071555">
    <property type="term" value="P:cell wall organization"/>
    <property type="evidence" value="ECO:0007669"/>
    <property type="project" value="UniProtKB-KW"/>
</dbReference>
<keyword evidence="4 14" id="KW-0997">Cell inner membrane</keyword>
<feature type="binding site" evidence="14">
    <location>
        <position position="369"/>
    </location>
    <ligand>
        <name>Zn(2+)</name>
        <dbReference type="ChEBI" id="CHEBI:29105"/>
    </ligand>
</feature>